<sequence>MRKFDDEAQARFLDVLRDTLNVSGAARSVGFDRHTIMRHKEKNPIFAQAWADAMEEGLDEAEESVNRRAFKGVPRAVYHKGQIVGEEIEYSDGLAQFMLKAHRPDKFDKPTKIEGNINVALADRIIAARKRAGI</sequence>
<accession>A0A6J5RQ74</accession>
<gene>
    <name evidence="1" type="ORF">UFOVP1326_33</name>
    <name evidence="2" type="ORF">UFOVP1436_6</name>
</gene>
<reference evidence="1" key="1">
    <citation type="submission" date="2020-05" db="EMBL/GenBank/DDBJ databases">
        <authorList>
            <person name="Chiriac C."/>
            <person name="Salcher M."/>
            <person name="Ghai R."/>
            <person name="Kavagutti S V."/>
        </authorList>
    </citation>
    <scope>NUCLEOTIDE SEQUENCE</scope>
</reference>
<protein>
    <recommendedName>
        <fullName evidence="3">Terminase small subunit</fullName>
    </recommendedName>
</protein>
<evidence type="ECO:0000313" key="2">
    <source>
        <dbReference type="EMBL" id="CAB4212369.1"/>
    </source>
</evidence>
<dbReference type="Gene3D" id="1.10.10.60">
    <property type="entry name" value="Homeodomain-like"/>
    <property type="match status" value="1"/>
</dbReference>
<proteinExistence type="predicted"/>
<dbReference type="EMBL" id="LR797388">
    <property type="protein sequence ID" value="CAB4212369.1"/>
    <property type="molecule type" value="Genomic_DNA"/>
</dbReference>
<name>A0A6J5RQ74_9CAUD</name>
<dbReference type="EMBL" id="LR797276">
    <property type="protein sequence ID" value="CAB4199279.1"/>
    <property type="molecule type" value="Genomic_DNA"/>
</dbReference>
<organism evidence="1">
    <name type="scientific">uncultured Caudovirales phage</name>
    <dbReference type="NCBI Taxonomy" id="2100421"/>
    <lineage>
        <taxon>Viruses</taxon>
        <taxon>Duplodnaviria</taxon>
        <taxon>Heunggongvirae</taxon>
        <taxon>Uroviricota</taxon>
        <taxon>Caudoviricetes</taxon>
        <taxon>Peduoviridae</taxon>
        <taxon>Maltschvirus</taxon>
        <taxon>Maltschvirus maltsch</taxon>
    </lineage>
</organism>
<evidence type="ECO:0000313" key="1">
    <source>
        <dbReference type="EMBL" id="CAB4199279.1"/>
    </source>
</evidence>
<evidence type="ECO:0008006" key="3">
    <source>
        <dbReference type="Google" id="ProtNLM"/>
    </source>
</evidence>